<evidence type="ECO:0000256" key="7">
    <source>
        <dbReference type="ARBA" id="ARBA00022989"/>
    </source>
</evidence>
<sequence>MAVNYRWLRYVLGGLAVVVIVYLEIMASSETGVGEPLSSLQQSPLLENDTTSSVQDTTQASTTTVANDTATTTVPPTGASKYILKYMNRPGFVIENPGLCRGNGSLLRVVILVTSAPDHERHRMAIRYTWGHFSTRRDVVIAFFLGAVESITRQKALQEESDMYGDMIQSQNVDRYRRLPLKTLSLLQWVDEHCPGARFVLKTDDDMFINVPELLRFVEERDAARNTIFGQLARGWKPNRSLDSKYRVSRDELPGSVLPDFTTGPAYLMTGDVVRRMYLAALDRRFVPLEDVLFTGLIARDLGINKVHSSKFHPGFGNSKAEDCRRKASISIHDVRYEQQFVFWSRLLDGTLKC</sequence>
<reference evidence="12 13" key="1">
    <citation type="submission" date="2023-02" db="EMBL/GenBank/DDBJ databases">
        <title>LHISI_Scaffold_Assembly.</title>
        <authorList>
            <person name="Stuart O.P."/>
            <person name="Cleave R."/>
            <person name="Magrath M.J.L."/>
            <person name="Mikheyev A.S."/>
        </authorList>
    </citation>
    <scope>NUCLEOTIDE SEQUENCE [LARGE SCALE GENOMIC DNA]</scope>
    <source>
        <strain evidence="12">Daus_M_001</strain>
        <tissue evidence="12">Leg muscle</tissue>
    </source>
</reference>
<evidence type="ECO:0000256" key="1">
    <source>
        <dbReference type="ARBA" id="ARBA00004323"/>
    </source>
</evidence>
<evidence type="ECO:0000256" key="8">
    <source>
        <dbReference type="ARBA" id="ARBA00023034"/>
    </source>
</evidence>
<feature type="compositionally biased region" description="Low complexity" evidence="11">
    <location>
        <begin position="62"/>
        <end position="72"/>
    </location>
</feature>
<dbReference type="EC" id="2.4.1.-" evidence="10"/>
<protein>
    <recommendedName>
        <fullName evidence="10">Hexosyltransferase</fullName>
        <ecNumber evidence="10">2.4.1.-</ecNumber>
    </recommendedName>
</protein>
<name>A0ABQ9HC73_9NEOP</name>
<comment type="subcellular location">
    <subcellularLocation>
        <location evidence="1 10">Golgi apparatus membrane</location>
        <topology evidence="1 10">Single-pass type II membrane protein</topology>
    </subcellularLocation>
</comment>
<comment type="caution">
    <text evidence="12">The sequence shown here is derived from an EMBL/GenBank/DDBJ whole genome shotgun (WGS) entry which is preliminary data.</text>
</comment>
<proteinExistence type="inferred from homology"/>
<feature type="region of interest" description="Disordered" evidence="11">
    <location>
        <begin position="37"/>
        <end position="72"/>
    </location>
</feature>
<evidence type="ECO:0000256" key="4">
    <source>
        <dbReference type="ARBA" id="ARBA00022679"/>
    </source>
</evidence>
<keyword evidence="5 10" id="KW-0812">Transmembrane</keyword>
<evidence type="ECO:0000256" key="3">
    <source>
        <dbReference type="ARBA" id="ARBA00022676"/>
    </source>
</evidence>
<keyword evidence="3 10" id="KW-0328">Glycosyltransferase</keyword>
<dbReference type="Pfam" id="PF01762">
    <property type="entry name" value="Galactosyl_T"/>
    <property type="match status" value="1"/>
</dbReference>
<evidence type="ECO:0000313" key="12">
    <source>
        <dbReference type="EMBL" id="KAJ8881922.1"/>
    </source>
</evidence>
<dbReference type="EMBL" id="JARBHB010000006">
    <property type="protein sequence ID" value="KAJ8881922.1"/>
    <property type="molecule type" value="Genomic_DNA"/>
</dbReference>
<keyword evidence="8 10" id="KW-0333">Golgi apparatus</keyword>
<feature type="compositionally biased region" description="Low complexity" evidence="11">
    <location>
        <begin position="37"/>
        <end position="46"/>
    </location>
</feature>
<keyword evidence="9 10" id="KW-0472">Membrane</keyword>
<organism evidence="12 13">
    <name type="scientific">Dryococelus australis</name>
    <dbReference type="NCBI Taxonomy" id="614101"/>
    <lineage>
        <taxon>Eukaryota</taxon>
        <taxon>Metazoa</taxon>
        <taxon>Ecdysozoa</taxon>
        <taxon>Arthropoda</taxon>
        <taxon>Hexapoda</taxon>
        <taxon>Insecta</taxon>
        <taxon>Pterygota</taxon>
        <taxon>Neoptera</taxon>
        <taxon>Polyneoptera</taxon>
        <taxon>Phasmatodea</taxon>
        <taxon>Verophasmatodea</taxon>
        <taxon>Anareolatae</taxon>
        <taxon>Phasmatidae</taxon>
        <taxon>Eurycanthinae</taxon>
        <taxon>Dryococelus</taxon>
    </lineage>
</organism>
<keyword evidence="13" id="KW-1185">Reference proteome</keyword>
<dbReference type="PANTHER" id="PTHR11214:SF379">
    <property type="entry name" value="HEXOSYLTRANSFERASE-RELATED"/>
    <property type="match status" value="1"/>
</dbReference>
<comment type="similarity">
    <text evidence="2 10">Belongs to the glycosyltransferase 31 family.</text>
</comment>
<dbReference type="Proteomes" id="UP001159363">
    <property type="component" value="Chromosome 5"/>
</dbReference>
<evidence type="ECO:0000256" key="2">
    <source>
        <dbReference type="ARBA" id="ARBA00008661"/>
    </source>
</evidence>
<dbReference type="InterPro" id="IPR002659">
    <property type="entry name" value="Glyco_trans_31"/>
</dbReference>
<evidence type="ECO:0000313" key="13">
    <source>
        <dbReference type="Proteomes" id="UP001159363"/>
    </source>
</evidence>
<feature type="compositionally biased region" description="Polar residues" evidence="11">
    <location>
        <begin position="48"/>
        <end position="61"/>
    </location>
</feature>
<keyword evidence="7 10" id="KW-1133">Transmembrane helix</keyword>
<gene>
    <name evidence="12" type="ORF">PR048_018408</name>
</gene>
<dbReference type="PANTHER" id="PTHR11214">
    <property type="entry name" value="BETA-1,3-N-ACETYLGLUCOSAMINYLTRANSFERASE"/>
    <property type="match status" value="1"/>
</dbReference>
<evidence type="ECO:0000256" key="11">
    <source>
        <dbReference type="SAM" id="MobiDB-lite"/>
    </source>
</evidence>
<evidence type="ECO:0000256" key="5">
    <source>
        <dbReference type="ARBA" id="ARBA00022692"/>
    </source>
</evidence>
<evidence type="ECO:0000256" key="9">
    <source>
        <dbReference type="ARBA" id="ARBA00023136"/>
    </source>
</evidence>
<keyword evidence="6 10" id="KW-0735">Signal-anchor</keyword>
<feature type="transmembrane region" description="Helical" evidence="10">
    <location>
        <begin position="7"/>
        <end position="27"/>
    </location>
</feature>
<evidence type="ECO:0000256" key="10">
    <source>
        <dbReference type="RuleBase" id="RU363063"/>
    </source>
</evidence>
<accession>A0ABQ9HC73</accession>
<dbReference type="Gene3D" id="3.90.550.50">
    <property type="match status" value="1"/>
</dbReference>
<evidence type="ECO:0000256" key="6">
    <source>
        <dbReference type="ARBA" id="ARBA00022968"/>
    </source>
</evidence>
<keyword evidence="4" id="KW-0808">Transferase</keyword>